<dbReference type="NCBIfam" id="TIGR02727">
    <property type="entry name" value="MTHFS_bact"/>
    <property type="match status" value="1"/>
</dbReference>
<gene>
    <name evidence="5" type="primary">yqgN</name>
    <name evidence="5" type="ORF">LMG032447_00770</name>
</gene>
<dbReference type="Pfam" id="PF01812">
    <property type="entry name" value="5-FTHF_cyc-lig"/>
    <property type="match status" value="1"/>
</dbReference>
<dbReference type="PANTHER" id="PTHR23407">
    <property type="entry name" value="ATPASE INHIBITOR/5-FORMYLTETRAHYDROFOLATE CYCLO-LIGASE"/>
    <property type="match status" value="1"/>
</dbReference>
<keyword evidence="2 4" id="KW-0547">Nucleotide-binding</keyword>
<evidence type="ECO:0000256" key="4">
    <source>
        <dbReference type="RuleBase" id="RU361279"/>
    </source>
</evidence>
<sequence>MVQLNKKDWRVKQKKSLKSYQGVNRSQEERALRQLLLQMASWKTAKRVALTLSLPFELDTQPLIKAAWQANKQVVVPQIKNQQMAFVEITPQTSYQVGPLGILEPCDVSIVQSETIDLVITPGLAFTKTGKRLGFGAGYYDRFLVNYAGPTVALALSCQIVPDLPQDKYDQRIMTILFNDHC</sequence>
<comment type="caution">
    <text evidence="5">The sequence shown here is derived from an EMBL/GenBank/DDBJ whole genome shotgun (WGS) entry which is preliminary data.</text>
</comment>
<accession>A0ABM9D1H2</accession>
<dbReference type="InterPro" id="IPR024185">
    <property type="entry name" value="FTHF_cligase-like_sf"/>
</dbReference>
<evidence type="ECO:0000256" key="2">
    <source>
        <dbReference type="ARBA" id="ARBA00022741"/>
    </source>
</evidence>
<evidence type="ECO:0000313" key="5">
    <source>
        <dbReference type="EMBL" id="CAH1853987.1"/>
    </source>
</evidence>
<comment type="catalytic activity">
    <reaction evidence="4">
        <text>(6S)-5-formyl-5,6,7,8-tetrahydrofolate + ATP = (6R)-5,10-methenyltetrahydrofolate + ADP + phosphate</text>
        <dbReference type="Rhea" id="RHEA:10488"/>
        <dbReference type="ChEBI" id="CHEBI:30616"/>
        <dbReference type="ChEBI" id="CHEBI:43474"/>
        <dbReference type="ChEBI" id="CHEBI:57455"/>
        <dbReference type="ChEBI" id="CHEBI:57457"/>
        <dbReference type="ChEBI" id="CHEBI:456216"/>
        <dbReference type="EC" id="6.3.3.2"/>
    </reaction>
</comment>
<dbReference type="InterPro" id="IPR037171">
    <property type="entry name" value="NagB/RpiA_transferase-like"/>
</dbReference>
<evidence type="ECO:0000256" key="1">
    <source>
        <dbReference type="ARBA" id="ARBA00010638"/>
    </source>
</evidence>
<keyword evidence="6" id="KW-1185">Reference proteome</keyword>
<protein>
    <recommendedName>
        <fullName evidence="4">5-formyltetrahydrofolate cyclo-ligase</fullName>
        <ecNumber evidence="4">6.3.3.2</ecNumber>
    </recommendedName>
</protein>
<dbReference type="PIRSF" id="PIRSF006806">
    <property type="entry name" value="FTHF_cligase"/>
    <property type="match status" value="1"/>
</dbReference>
<keyword evidence="3 4" id="KW-0067">ATP-binding</keyword>
<dbReference type="RefSeq" id="WP_248706183.1">
    <property type="nucleotide sequence ID" value="NZ_CAKOET010000003.1"/>
</dbReference>
<dbReference type="SUPFAM" id="SSF100950">
    <property type="entry name" value="NagB/RpiA/CoA transferase-like"/>
    <property type="match status" value="1"/>
</dbReference>
<organism evidence="5 6">
    <name type="scientific">Convivina praedatoris</name>
    <dbReference type="NCBI Taxonomy" id="2880963"/>
    <lineage>
        <taxon>Bacteria</taxon>
        <taxon>Bacillati</taxon>
        <taxon>Bacillota</taxon>
        <taxon>Bacilli</taxon>
        <taxon>Lactobacillales</taxon>
        <taxon>Lactobacillaceae</taxon>
        <taxon>Convivina</taxon>
    </lineage>
</organism>
<dbReference type="InterPro" id="IPR002698">
    <property type="entry name" value="FTHF_cligase"/>
</dbReference>
<comment type="similarity">
    <text evidence="1 4">Belongs to the 5-formyltetrahydrofolate cyclo-ligase family.</text>
</comment>
<evidence type="ECO:0000256" key="3">
    <source>
        <dbReference type="ARBA" id="ARBA00022840"/>
    </source>
</evidence>
<name>A0ABM9D1H2_9LACO</name>
<dbReference type="EC" id="6.3.3.2" evidence="4"/>
<proteinExistence type="inferred from homology"/>
<dbReference type="PANTHER" id="PTHR23407:SF1">
    <property type="entry name" value="5-FORMYLTETRAHYDROFOLATE CYCLO-LIGASE"/>
    <property type="match status" value="1"/>
</dbReference>
<comment type="cofactor">
    <cofactor evidence="4">
        <name>Mg(2+)</name>
        <dbReference type="ChEBI" id="CHEBI:18420"/>
    </cofactor>
</comment>
<dbReference type="Gene3D" id="3.40.50.10420">
    <property type="entry name" value="NagB/RpiA/CoA transferase-like"/>
    <property type="match status" value="1"/>
</dbReference>
<dbReference type="EMBL" id="CAKOEU010000003">
    <property type="protein sequence ID" value="CAH1853987.1"/>
    <property type="molecule type" value="Genomic_DNA"/>
</dbReference>
<keyword evidence="4" id="KW-0460">Magnesium</keyword>
<keyword evidence="4" id="KW-0479">Metal-binding</keyword>
<evidence type="ECO:0000313" key="6">
    <source>
        <dbReference type="Proteomes" id="UP000838102"/>
    </source>
</evidence>
<reference evidence="5" key="1">
    <citation type="submission" date="2022-03" db="EMBL/GenBank/DDBJ databases">
        <authorList>
            <person name="Hettiarachchi G."/>
        </authorList>
    </citation>
    <scope>NUCLEOTIDE SEQUENCE</scope>
    <source>
        <strain evidence="5">LMG 32447</strain>
    </source>
</reference>
<dbReference type="Proteomes" id="UP000838102">
    <property type="component" value="Unassembled WGS sequence"/>
</dbReference>